<name>A0A9X8EPH2_PSEPU</name>
<dbReference type="EMBL" id="RJUR01000009">
    <property type="protein sequence ID" value="ROQ54640.1"/>
    <property type="molecule type" value="Genomic_DNA"/>
</dbReference>
<accession>A0A9X8EPH2</accession>
<evidence type="ECO:0000313" key="1">
    <source>
        <dbReference type="EMBL" id="ROQ54640.1"/>
    </source>
</evidence>
<dbReference type="Proteomes" id="UP000269115">
    <property type="component" value="Unassembled WGS sequence"/>
</dbReference>
<organism evidence="1 2">
    <name type="scientific">Pseudomonas putida</name>
    <name type="common">Arthrobacter siderocapsulatus</name>
    <dbReference type="NCBI Taxonomy" id="303"/>
    <lineage>
        <taxon>Bacteria</taxon>
        <taxon>Pseudomonadati</taxon>
        <taxon>Pseudomonadota</taxon>
        <taxon>Gammaproteobacteria</taxon>
        <taxon>Pseudomonadales</taxon>
        <taxon>Pseudomonadaceae</taxon>
        <taxon>Pseudomonas</taxon>
    </lineage>
</organism>
<protein>
    <submittedName>
        <fullName evidence="1">Uncharacterized protein</fullName>
    </submittedName>
</protein>
<evidence type="ECO:0000313" key="2">
    <source>
        <dbReference type="Proteomes" id="UP000269115"/>
    </source>
</evidence>
<sequence>MRQQAAELTAGGSLSIEAGDNLLMVAS</sequence>
<gene>
    <name evidence="1" type="ORF">EDF85_0412</name>
</gene>
<dbReference type="AlphaFoldDB" id="A0A9X8EPH2"/>
<comment type="caution">
    <text evidence="1">The sequence shown here is derived from an EMBL/GenBank/DDBJ whole genome shotgun (WGS) entry which is preliminary data.</text>
</comment>
<feature type="non-terminal residue" evidence="1">
    <location>
        <position position="27"/>
    </location>
</feature>
<proteinExistence type="predicted"/>
<reference evidence="1 2" key="1">
    <citation type="submission" date="2018-11" db="EMBL/GenBank/DDBJ databases">
        <title>Genomic analyses of the natural microbiome of Caenorhabditis elegans.</title>
        <authorList>
            <person name="Samuel B."/>
        </authorList>
    </citation>
    <scope>NUCLEOTIDE SEQUENCE [LARGE SCALE GENOMIC DNA]</scope>
    <source>
        <strain evidence="1 2">BIGb0473</strain>
    </source>
</reference>